<dbReference type="PANTHER" id="PTHR30572:SF4">
    <property type="entry name" value="ABC TRANSPORTER PERMEASE YTRF"/>
    <property type="match status" value="1"/>
</dbReference>
<dbReference type="Pfam" id="PF02687">
    <property type="entry name" value="FtsX"/>
    <property type="match status" value="2"/>
</dbReference>
<feature type="transmembrane region" description="Helical" evidence="7">
    <location>
        <begin position="882"/>
        <end position="901"/>
    </location>
</feature>
<evidence type="ECO:0000256" key="7">
    <source>
        <dbReference type="SAM" id="Phobius"/>
    </source>
</evidence>
<keyword evidence="2" id="KW-1003">Cell membrane</keyword>
<feature type="transmembrane region" description="Helical" evidence="7">
    <location>
        <begin position="423"/>
        <end position="442"/>
    </location>
</feature>
<evidence type="ECO:0000313" key="10">
    <source>
        <dbReference type="Proteomes" id="UP000215145"/>
    </source>
</evidence>
<feature type="transmembrane region" description="Helical" evidence="7">
    <location>
        <begin position="265"/>
        <end position="284"/>
    </location>
</feature>
<protein>
    <recommendedName>
        <fullName evidence="8">ABC3 transporter permease C-terminal domain-containing protein</fullName>
    </recommendedName>
</protein>
<gene>
    <name evidence="9" type="ORF">CGZ75_05780</name>
</gene>
<feature type="domain" description="ABC3 transporter permease C-terminal" evidence="8">
    <location>
        <begin position="271"/>
        <end position="391"/>
    </location>
</feature>
<dbReference type="RefSeq" id="WP_089523286.1">
    <property type="nucleotide sequence ID" value="NZ_NMUQ01000001.1"/>
</dbReference>
<dbReference type="GO" id="GO:0005886">
    <property type="term" value="C:plasma membrane"/>
    <property type="evidence" value="ECO:0007669"/>
    <property type="project" value="UniProtKB-SubCell"/>
</dbReference>
<keyword evidence="3 7" id="KW-0812">Transmembrane</keyword>
<evidence type="ECO:0000259" key="8">
    <source>
        <dbReference type="Pfam" id="PF02687"/>
    </source>
</evidence>
<accession>A0A229P1W0</accession>
<dbReference type="EMBL" id="NMUQ01000001">
    <property type="protein sequence ID" value="OXM16202.1"/>
    <property type="molecule type" value="Genomic_DNA"/>
</dbReference>
<sequence>MLRNSLAWRMGALYLRRQRRQTLLSMLAGAIGAMLITMSLFHYGSVKTSGDGWIKAHFGPVDWELVPSKTGTFTDAEISQITNPKFSLPYRYLPVVSAPGTLFASDKLDADGASLQQVNLLGFDFAAAASFDPSSAAFWRSPLKQGEAILDQGAAQLLGLKKGDAVYAADSEGKRHGFILREVPPAAGLSGYRGDGARLSGTLLLHPDDARLLTGIGVGQSSRVLVTRMQPADSVMGMSFNEKTPQLAEIKPIKYNALNQANSKFVVVILAISLTAVFSSAFLLRQIVLMFAESRSELYGVLRAIGLSRKQIRSLFRAEALLLGLLSGAVGIAVGLAGGYALVRLIYGTASGREVSGTGIPVEPSVPLPVLIGVVLLVLAYQLLLVLLASRKAGAGSIVDLMRGSIWESGSRQARLRAASGKGLLIALIAAAVLGLHLYHAFAWQPKELGGPVVLQLLLAWLASSAAIVFLLQLLLTAIGKLLGPKAGIAGLLALRYTGQRPGRSFTVMLLFAVAMMTITFTSSMSELIVGNMEPKRNVQTMLGYGGFVPYESEREKKAVLDLLVKDEMLRKTVRGHVDVKQVMVAPQLTAGSSRTGLSFVPVTEELVTGGSWALTDRAAEFASDQEAWEKVMSDPTYIVLPLLYKDFGTEYSSSYWLPEKQYKLGEQIELGFFLKDLISLEDKPDLTLSFTIAGFAAANTASNVSTQYVYSTTYIHPEIWRQLMEYHKPWPNQTHQGLLLLDLDYSNLSQDEQIVSRLVAGGANQAIIPYLDNWKAHAANSRFVDGFIAFTALSAVIGLLGLAVLQKRSIHERQREIAMLRSSGIPSRHLFAAFTIEGSLLGSLGLIAGGAVGLTGAHAFIRIMQSDLQPWEKVVQVDYNWILLIGVMLVLMGLAFLFQLGPSRGALKGSAVEALRGAEQ</sequence>
<reference evidence="9 10" key="1">
    <citation type="submission" date="2017-07" db="EMBL/GenBank/DDBJ databases">
        <title>Paenibacillus herberti R33 genome sequencing and assembly.</title>
        <authorList>
            <person name="Su W."/>
        </authorList>
    </citation>
    <scope>NUCLEOTIDE SEQUENCE [LARGE SCALE GENOMIC DNA]</scope>
    <source>
        <strain evidence="9 10">R33</strain>
    </source>
</reference>
<evidence type="ECO:0000256" key="2">
    <source>
        <dbReference type="ARBA" id="ARBA00022475"/>
    </source>
</evidence>
<dbReference type="OrthoDB" id="135354at2"/>
<comment type="similarity">
    <text evidence="6">Belongs to the ABC-4 integral membrane protein family.</text>
</comment>
<feature type="domain" description="ABC3 transporter permease C-terminal" evidence="8">
    <location>
        <begin position="790"/>
        <end position="909"/>
    </location>
</feature>
<dbReference type="GO" id="GO:0022857">
    <property type="term" value="F:transmembrane transporter activity"/>
    <property type="evidence" value="ECO:0007669"/>
    <property type="project" value="TreeGrafter"/>
</dbReference>
<evidence type="ECO:0000256" key="4">
    <source>
        <dbReference type="ARBA" id="ARBA00022989"/>
    </source>
</evidence>
<feature type="transmembrane region" description="Helical" evidence="7">
    <location>
        <begin position="831"/>
        <end position="862"/>
    </location>
</feature>
<evidence type="ECO:0000256" key="1">
    <source>
        <dbReference type="ARBA" id="ARBA00004651"/>
    </source>
</evidence>
<keyword evidence="5 7" id="KW-0472">Membrane</keyword>
<organism evidence="9 10">
    <name type="scientific">Paenibacillus herberti</name>
    <dbReference type="NCBI Taxonomy" id="1619309"/>
    <lineage>
        <taxon>Bacteria</taxon>
        <taxon>Bacillati</taxon>
        <taxon>Bacillota</taxon>
        <taxon>Bacilli</taxon>
        <taxon>Bacillales</taxon>
        <taxon>Paenibacillaceae</taxon>
        <taxon>Paenibacillus</taxon>
    </lineage>
</organism>
<name>A0A229P1W0_9BACL</name>
<proteinExistence type="inferred from homology"/>
<feature type="transmembrane region" description="Helical" evidence="7">
    <location>
        <begin position="506"/>
        <end position="525"/>
    </location>
</feature>
<dbReference type="AlphaFoldDB" id="A0A229P1W0"/>
<evidence type="ECO:0000256" key="6">
    <source>
        <dbReference type="ARBA" id="ARBA00038076"/>
    </source>
</evidence>
<feature type="transmembrane region" description="Helical" evidence="7">
    <location>
        <begin position="367"/>
        <end position="388"/>
    </location>
</feature>
<feature type="transmembrane region" description="Helical" evidence="7">
    <location>
        <begin position="788"/>
        <end position="806"/>
    </location>
</feature>
<dbReference type="Proteomes" id="UP000215145">
    <property type="component" value="Unassembled WGS sequence"/>
</dbReference>
<feature type="transmembrane region" description="Helical" evidence="7">
    <location>
        <begin position="320"/>
        <end position="347"/>
    </location>
</feature>
<dbReference type="PANTHER" id="PTHR30572">
    <property type="entry name" value="MEMBRANE COMPONENT OF TRANSPORTER-RELATED"/>
    <property type="match status" value="1"/>
</dbReference>
<feature type="transmembrane region" description="Helical" evidence="7">
    <location>
        <begin position="21"/>
        <end position="41"/>
    </location>
</feature>
<evidence type="ECO:0000256" key="5">
    <source>
        <dbReference type="ARBA" id="ARBA00023136"/>
    </source>
</evidence>
<keyword evidence="10" id="KW-1185">Reference proteome</keyword>
<comment type="caution">
    <text evidence="9">The sequence shown here is derived from an EMBL/GenBank/DDBJ whole genome shotgun (WGS) entry which is preliminary data.</text>
</comment>
<evidence type="ECO:0000313" key="9">
    <source>
        <dbReference type="EMBL" id="OXM16202.1"/>
    </source>
</evidence>
<dbReference type="InterPro" id="IPR050250">
    <property type="entry name" value="Macrolide_Exporter_MacB"/>
</dbReference>
<evidence type="ECO:0000256" key="3">
    <source>
        <dbReference type="ARBA" id="ARBA00022692"/>
    </source>
</evidence>
<comment type="subcellular location">
    <subcellularLocation>
        <location evidence="1">Cell membrane</location>
        <topology evidence="1">Multi-pass membrane protein</topology>
    </subcellularLocation>
</comment>
<keyword evidence="4 7" id="KW-1133">Transmembrane helix</keyword>
<feature type="transmembrane region" description="Helical" evidence="7">
    <location>
        <begin position="454"/>
        <end position="476"/>
    </location>
</feature>
<dbReference type="InterPro" id="IPR003838">
    <property type="entry name" value="ABC3_permease_C"/>
</dbReference>